<dbReference type="STRING" id="758847.LSS_21935"/>
<organism evidence="1 2">
    <name type="scientific">Leptospira santarosai serovar Shermani str. LT 821</name>
    <dbReference type="NCBI Taxonomy" id="758847"/>
    <lineage>
        <taxon>Bacteria</taxon>
        <taxon>Pseudomonadati</taxon>
        <taxon>Spirochaetota</taxon>
        <taxon>Spirochaetia</taxon>
        <taxon>Leptospirales</taxon>
        <taxon>Leptospiraceae</taxon>
        <taxon>Leptospira</taxon>
    </lineage>
</organism>
<dbReference type="Proteomes" id="UP000035800">
    <property type="component" value="Chromosome I"/>
</dbReference>
<evidence type="ECO:0000313" key="1">
    <source>
        <dbReference type="EMBL" id="AIT10934.1"/>
    </source>
</evidence>
<dbReference type="KEGG" id="lst:LSS_21935"/>
<protein>
    <submittedName>
        <fullName evidence="1">Uncharacterized protein</fullName>
    </submittedName>
</protein>
<reference evidence="1 2" key="2">
    <citation type="journal article" date="2014" name="Emerg. Microbes Infect.">
        <title>Potential impact on kidney infection: a whole-genome analysis of Leptospira santarosai serovar Shermani.</title>
        <authorList>
            <person name="Chou L.F."/>
            <person name="Chen T.W."/>
            <person name="Ko Y.C."/>
            <person name="Pan M.J."/>
            <person name="Tian Y.C."/>
            <person name="Chiu C.H."/>
            <person name="Tang P."/>
            <person name="Hung C.C."/>
            <person name="Yang C.W."/>
        </authorList>
    </citation>
    <scope>NUCLEOTIDE SEQUENCE</scope>
    <source>
        <strain evidence="1 2">LT 821</strain>
    </source>
</reference>
<proteinExistence type="predicted"/>
<name>A0A097ESM4_9LEPT</name>
<dbReference type="EMBL" id="CP006694">
    <property type="protein sequence ID" value="AIT10934.1"/>
    <property type="molecule type" value="Genomic_DNA"/>
</dbReference>
<accession>A0A097ESM4</accession>
<reference evidence="1 2" key="1">
    <citation type="journal article" date="2012" name="Gene">
        <title>Sequence of Leptospira santarosai serovar Shermani genome and prediction of virulence-associated genes.</title>
        <authorList>
            <person name="Chou L.F."/>
            <person name="Chen Y.T."/>
            <person name="Lu C.W."/>
            <person name="Ko Y.C."/>
            <person name="Tang C.Y."/>
            <person name="Pan M.J."/>
            <person name="Tian Y.C."/>
            <person name="Chiu C.H."/>
            <person name="Hung C.C."/>
            <person name="Yang C.W."/>
        </authorList>
    </citation>
    <scope>NUCLEOTIDE SEQUENCE [LARGE SCALE GENOMIC DNA]</scope>
    <source>
        <strain evidence="1">LT 821</strain>
    </source>
</reference>
<evidence type="ECO:0000313" key="2">
    <source>
        <dbReference type="Proteomes" id="UP000035800"/>
    </source>
</evidence>
<sequence>MKSSENIRTFFFCKLVFYMSAFIEFDQNRKG</sequence>
<gene>
    <name evidence="1" type="ORF">LSS_21935</name>
</gene>
<dbReference type="AlphaFoldDB" id="A0A097ESM4"/>